<keyword evidence="3" id="KW-1185">Reference proteome</keyword>
<gene>
    <name evidence="2" type="ORF">KKR89_12315</name>
</gene>
<sequence length="47" mass="5500">MQGAHHDDTTLLGAESIRCSSCQIVEERVRHRHASDRPNRRRPPYFL</sequence>
<organism evidence="2 3">
    <name type="scientific">Cellulomonas dongxiuzhuiae</name>
    <dbReference type="NCBI Taxonomy" id="2819979"/>
    <lineage>
        <taxon>Bacteria</taxon>
        <taxon>Bacillati</taxon>
        <taxon>Actinomycetota</taxon>
        <taxon>Actinomycetes</taxon>
        <taxon>Micrococcales</taxon>
        <taxon>Cellulomonadaceae</taxon>
        <taxon>Cellulomonas</taxon>
    </lineage>
</organism>
<evidence type="ECO:0000313" key="2">
    <source>
        <dbReference type="EMBL" id="QWC15107.1"/>
    </source>
</evidence>
<accession>A0ABX8GGV7</accession>
<reference evidence="2 3" key="1">
    <citation type="submission" date="2021-05" db="EMBL/GenBank/DDBJ databases">
        <title>Novel species in genus Cellulomonas.</title>
        <authorList>
            <person name="Zhang G."/>
        </authorList>
    </citation>
    <scope>NUCLEOTIDE SEQUENCE [LARGE SCALE GENOMIC DNA]</scope>
    <source>
        <strain evidence="3">zg-ZUI157</strain>
    </source>
</reference>
<name>A0ABX8GGV7_9CELL</name>
<protein>
    <submittedName>
        <fullName evidence="2">Uncharacterized protein</fullName>
    </submittedName>
</protein>
<feature type="compositionally biased region" description="Basic residues" evidence="1">
    <location>
        <begin position="30"/>
        <end position="47"/>
    </location>
</feature>
<dbReference type="EMBL" id="CP076023">
    <property type="protein sequence ID" value="QWC15107.1"/>
    <property type="molecule type" value="Genomic_DNA"/>
</dbReference>
<dbReference type="NCBIfam" id="TIGR01053">
    <property type="entry name" value="LSD1"/>
    <property type="match status" value="1"/>
</dbReference>
<evidence type="ECO:0000256" key="1">
    <source>
        <dbReference type="SAM" id="MobiDB-lite"/>
    </source>
</evidence>
<evidence type="ECO:0000313" key="3">
    <source>
        <dbReference type="Proteomes" id="UP000679335"/>
    </source>
</evidence>
<feature type="region of interest" description="Disordered" evidence="1">
    <location>
        <begin position="28"/>
        <end position="47"/>
    </location>
</feature>
<dbReference type="Proteomes" id="UP000679335">
    <property type="component" value="Chromosome"/>
</dbReference>
<proteinExistence type="predicted"/>